<name>A0A379YAG4_SERMA</name>
<feature type="compositionally biased region" description="Basic and acidic residues" evidence="1">
    <location>
        <begin position="237"/>
        <end position="251"/>
    </location>
</feature>
<dbReference type="EMBL" id="UGYK01000002">
    <property type="protein sequence ID" value="SUI42791.1"/>
    <property type="molecule type" value="Genomic_DNA"/>
</dbReference>
<proteinExistence type="predicted"/>
<reference evidence="2 3" key="1">
    <citation type="submission" date="2018-06" db="EMBL/GenBank/DDBJ databases">
        <authorList>
            <consortium name="Pathogen Informatics"/>
            <person name="Doyle S."/>
        </authorList>
    </citation>
    <scope>NUCLEOTIDE SEQUENCE [LARGE SCALE GENOMIC DNA]</scope>
    <source>
        <strain evidence="2 3">NCTC10211</strain>
    </source>
</reference>
<dbReference type="Proteomes" id="UP000254765">
    <property type="component" value="Unassembled WGS sequence"/>
</dbReference>
<gene>
    <name evidence="2" type="ORF">NCTC10211_01306</name>
</gene>
<accession>A0A379YAG4</accession>
<feature type="region of interest" description="Disordered" evidence="1">
    <location>
        <begin position="236"/>
        <end position="255"/>
    </location>
</feature>
<evidence type="ECO:0000313" key="3">
    <source>
        <dbReference type="Proteomes" id="UP000254765"/>
    </source>
</evidence>
<organism evidence="2 3">
    <name type="scientific">Serratia marcescens</name>
    <dbReference type="NCBI Taxonomy" id="615"/>
    <lineage>
        <taxon>Bacteria</taxon>
        <taxon>Pseudomonadati</taxon>
        <taxon>Pseudomonadota</taxon>
        <taxon>Gammaproteobacteria</taxon>
        <taxon>Enterobacterales</taxon>
        <taxon>Yersiniaceae</taxon>
        <taxon>Serratia</taxon>
    </lineage>
</organism>
<sequence length="367" mass="39510">MKTAFSTPFGSPEDDLTNAEFARLLGNAGVQEFYRDINLQALQDSLDCSLAFHGVGIIFSDGQNSFLVRPTQHTGYSNASQVTHVVISKTVAHTSRVAATNTLSEALSKPSVSKELASAALSCGTLLVSVFLLASGSVAVPFTGGTSSAVAYLGYAGMAASALQCGNGLYRVNKLYDGKGDELAQLDSEQWYIATSTVLDVISLASAGAALKEATMTYRAMRRISARKATEWLKSMPRSERKRLTEKHHSAENPGISNNVLKEMVKNGLYPKRYPTEAIQNGLRQQLHSALNNSLTFVGSGISGTLSAPVNVKTTGQYFVGIMQKLPQMVEVMADWMIKRLIVQGRENGKPNRGARSCAFRRRGCAA</sequence>
<dbReference type="AlphaFoldDB" id="A0A379YAG4"/>
<evidence type="ECO:0000256" key="1">
    <source>
        <dbReference type="SAM" id="MobiDB-lite"/>
    </source>
</evidence>
<protein>
    <submittedName>
        <fullName evidence="2">Uncharacterized protein</fullName>
    </submittedName>
</protein>
<evidence type="ECO:0000313" key="2">
    <source>
        <dbReference type="EMBL" id="SUI42791.1"/>
    </source>
</evidence>